<dbReference type="EMBL" id="AYKW01000009">
    <property type="protein sequence ID" value="PIL32867.1"/>
    <property type="molecule type" value="Genomic_DNA"/>
</dbReference>
<reference evidence="4 5" key="1">
    <citation type="journal article" date="2015" name="Sci. Rep.">
        <title>Chromosome-level genome map provides insights into diverse defense mechanisms in the medicinal fungus Ganoderma sinense.</title>
        <authorList>
            <person name="Zhu Y."/>
            <person name="Xu J."/>
            <person name="Sun C."/>
            <person name="Zhou S."/>
            <person name="Xu H."/>
            <person name="Nelson D.R."/>
            <person name="Qian J."/>
            <person name="Song J."/>
            <person name="Luo H."/>
            <person name="Xiang L."/>
            <person name="Li Y."/>
            <person name="Xu Z."/>
            <person name="Ji A."/>
            <person name="Wang L."/>
            <person name="Lu S."/>
            <person name="Hayward A."/>
            <person name="Sun W."/>
            <person name="Li X."/>
            <person name="Schwartz D.C."/>
            <person name="Wang Y."/>
            <person name="Chen S."/>
        </authorList>
    </citation>
    <scope>NUCLEOTIDE SEQUENCE [LARGE SCALE GENOMIC DNA]</scope>
    <source>
        <strain evidence="4 5">ZZ0214-1</strain>
    </source>
</reference>
<feature type="compositionally biased region" description="Basic and acidic residues" evidence="1">
    <location>
        <begin position="291"/>
        <end position="300"/>
    </location>
</feature>
<protein>
    <recommendedName>
        <fullName evidence="3">DUF6533 domain-containing protein</fullName>
    </recommendedName>
</protein>
<feature type="domain" description="DUF6533" evidence="3">
    <location>
        <begin position="20"/>
        <end position="64"/>
    </location>
</feature>
<accession>A0A2G8SGP0</accession>
<evidence type="ECO:0000256" key="2">
    <source>
        <dbReference type="SAM" id="Phobius"/>
    </source>
</evidence>
<keyword evidence="2" id="KW-1133">Transmembrane helix</keyword>
<feature type="transmembrane region" description="Helical" evidence="2">
    <location>
        <begin position="12"/>
        <end position="31"/>
    </location>
</feature>
<comment type="caution">
    <text evidence="4">The sequence shown here is derived from an EMBL/GenBank/DDBJ whole genome shotgun (WGS) entry which is preliminary data.</text>
</comment>
<keyword evidence="2" id="KW-0472">Membrane</keyword>
<keyword evidence="2" id="KW-0812">Transmembrane</keyword>
<name>A0A2G8SGP0_9APHY</name>
<feature type="transmembrane region" description="Helical" evidence="2">
    <location>
        <begin position="94"/>
        <end position="120"/>
    </location>
</feature>
<dbReference type="Pfam" id="PF20151">
    <property type="entry name" value="DUF6533"/>
    <property type="match status" value="1"/>
</dbReference>
<feature type="transmembrane region" description="Helical" evidence="2">
    <location>
        <begin position="175"/>
        <end position="196"/>
    </location>
</feature>
<evidence type="ECO:0000313" key="4">
    <source>
        <dbReference type="EMBL" id="PIL32867.1"/>
    </source>
</evidence>
<feature type="transmembrane region" description="Helical" evidence="2">
    <location>
        <begin position="126"/>
        <end position="154"/>
    </location>
</feature>
<evidence type="ECO:0000256" key="1">
    <source>
        <dbReference type="SAM" id="MobiDB-lite"/>
    </source>
</evidence>
<gene>
    <name evidence="4" type="ORF">GSI_04985</name>
</gene>
<proteinExistence type="predicted"/>
<evidence type="ECO:0000259" key="3">
    <source>
        <dbReference type="Pfam" id="PF20151"/>
    </source>
</evidence>
<dbReference type="Proteomes" id="UP000230002">
    <property type="component" value="Unassembled WGS sequence"/>
</dbReference>
<organism evidence="4 5">
    <name type="scientific">Ganoderma sinense ZZ0214-1</name>
    <dbReference type="NCBI Taxonomy" id="1077348"/>
    <lineage>
        <taxon>Eukaryota</taxon>
        <taxon>Fungi</taxon>
        <taxon>Dikarya</taxon>
        <taxon>Basidiomycota</taxon>
        <taxon>Agaricomycotina</taxon>
        <taxon>Agaricomycetes</taxon>
        <taxon>Polyporales</taxon>
        <taxon>Polyporaceae</taxon>
        <taxon>Ganoderma</taxon>
    </lineage>
</organism>
<sequence length="300" mass="32594">MAPSITLSAEDLSSLFTTIYCGNSALTILFFDWLLCLDQEVACVWKARGGLNAGSLVYAFSRFPLMIGLVFNTVTIFPLSLSMLTLVARHSCRLAVWAGNSLVLLSRFSIGMFSAFRVFAVSGRKIIPTLGVSLLSTVPIINSLIMYGGGFTIVKVLPSPLYCSNINTLSSQWTFSILALLNVLQIILTAVSLDAIDAKESYVTIFIDPISSILTCRFILNLRQVSHSRMPSTMMSLGGDVHFAAQGSRSTLPRFVAPFGEPLHTDLVESEEGDEVDEVDEGSGNMYDSSTARDEVDMSA</sequence>
<keyword evidence="5" id="KW-1185">Reference proteome</keyword>
<feature type="transmembrane region" description="Helical" evidence="2">
    <location>
        <begin position="65"/>
        <end position="87"/>
    </location>
</feature>
<dbReference type="InterPro" id="IPR045340">
    <property type="entry name" value="DUF6533"/>
</dbReference>
<dbReference type="OrthoDB" id="2802907at2759"/>
<dbReference type="AlphaFoldDB" id="A0A2G8SGP0"/>
<feature type="compositionally biased region" description="Acidic residues" evidence="1">
    <location>
        <begin position="268"/>
        <end position="281"/>
    </location>
</feature>
<evidence type="ECO:0000313" key="5">
    <source>
        <dbReference type="Proteomes" id="UP000230002"/>
    </source>
</evidence>
<feature type="region of interest" description="Disordered" evidence="1">
    <location>
        <begin position="267"/>
        <end position="300"/>
    </location>
</feature>